<evidence type="ECO:0000313" key="8">
    <source>
        <dbReference type="Proteomes" id="UP001211044"/>
    </source>
</evidence>
<dbReference type="Pfam" id="PF00005">
    <property type="entry name" value="ABC_tran"/>
    <property type="match status" value="1"/>
</dbReference>
<evidence type="ECO:0000256" key="4">
    <source>
        <dbReference type="ARBA" id="ARBA00022967"/>
    </source>
</evidence>
<evidence type="ECO:0000259" key="6">
    <source>
        <dbReference type="PROSITE" id="PS50893"/>
    </source>
</evidence>
<dbReference type="KEGG" id="wne:PIG85_05820"/>
<dbReference type="AlphaFoldDB" id="A0AB38XLH3"/>
<dbReference type="RefSeq" id="WP_141740508.1">
    <property type="nucleotide sequence ID" value="NZ_CP116394.1"/>
</dbReference>
<dbReference type="InterPro" id="IPR017871">
    <property type="entry name" value="ABC_transporter-like_CS"/>
</dbReference>
<dbReference type="InterPro" id="IPR003593">
    <property type="entry name" value="AAA+_ATPase"/>
</dbReference>
<keyword evidence="5" id="KW-0472">Membrane</keyword>
<organism evidence="7 8">
    <name type="scientific">Winkia neuii subsp. anitrata</name>
    <dbReference type="NCBI Taxonomy" id="29318"/>
    <lineage>
        <taxon>Bacteria</taxon>
        <taxon>Bacillati</taxon>
        <taxon>Actinomycetota</taxon>
        <taxon>Actinomycetes</taxon>
        <taxon>Actinomycetales</taxon>
        <taxon>Actinomycetaceae</taxon>
        <taxon>Winkia</taxon>
    </lineage>
</organism>
<dbReference type="PROSITE" id="PS50893">
    <property type="entry name" value="ABC_TRANSPORTER_2"/>
    <property type="match status" value="1"/>
</dbReference>
<sequence length="350" mass="37167">MDHLSVTSGDKTLVADLCFDVSPSEMVVLVGPSGAGKSSLLRALCGLAKAAAGTIYVNGTDVTSLSPQKRQMGLLLSDPGLLPHLTVAENIALPAPKATERVETSLATLGLTSLRERHPDSLSAGEKQKVALARLLVARPQILLFDEPLAHMDTVSAARMRTEILRVHRHLGAASIFVTHSAVEAMQMGDRIIYLEGGSILQDDLPEEVFESPNTLEIAKHLGAKVLLYATVHMCPSGGDLLASTAVLGQRVQVPAHPALTDGRAVLVGHPNCITLTPARAQRVHIKEEVGQIISTSYLGGAYLCEVETEQGRISVEVPADGPVPAPADAVRMKINADLMWALPVANHRD</sequence>
<proteinExistence type="predicted"/>
<dbReference type="InterPro" id="IPR047641">
    <property type="entry name" value="ABC_transpr_MalK/UgpC-like"/>
</dbReference>
<name>A0AB38XLH3_9ACTO</name>
<feature type="domain" description="ABC transporter" evidence="6">
    <location>
        <begin position="1"/>
        <end position="222"/>
    </location>
</feature>
<dbReference type="InterPro" id="IPR003439">
    <property type="entry name" value="ABC_transporter-like_ATP-bd"/>
</dbReference>
<keyword evidence="1" id="KW-1003">Cell membrane</keyword>
<keyword evidence="4" id="KW-1278">Translocase</keyword>
<dbReference type="PANTHER" id="PTHR43875:SF15">
    <property type="entry name" value="TREHALOSE IMPORT ATP-BINDING PROTEIN SUGC"/>
    <property type="match status" value="1"/>
</dbReference>
<dbReference type="GO" id="GO:0055052">
    <property type="term" value="C:ATP-binding cassette (ABC) transporter complex, substrate-binding subunit-containing"/>
    <property type="evidence" value="ECO:0007669"/>
    <property type="project" value="TreeGrafter"/>
</dbReference>
<evidence type="ECO:0000313" key="7">
    <source>
        <dbReference type="EMBL" id="WCE45195.1"/>
    </source>
</evidence>
<dbReference type="PROSITE" id="PS00211">
    <property type="entry name" value="ABC_TRANSPORTER_1"/>
    <property type="match status" value="1"/>
</dbReference>
<keyword evidence="3 7" id="KW-0067">ATP-binding</keyword>
<keyword evidence="2" id="KW-0547">Nucleotide-binding</keyword>
<reference evidence="7" key="1">
    <citation type="submission" date="2023-01" db="EMBL/GenBank/DDBJ databases">
        <title>Comparative Genomic Analysis of the Clinically-Derived Winkia Strain NY0527 Provides Evidence into the Taxonomic Reassignment of Winkia neuii and Characterizes Their Virulence Traits.</title>
        <authorList>
            <person name="Cai X."/>
            <person name="Peng Y."/>
            <person name="Li M."/>
            <person name="Qiu Y."/>
            <person name="Wang Y."/>
            <person name="Xu L."/>
            <person name="Hou Q."/>
        </authorList>
    </citation>
    <scope>NUCLEOTIDE SEQUENCE</scope>
    <source>
        <strain evidence="7">NY0527</strain>
    </source>
</reference>
<dbReference type="InterPro" id="IPR027417">
    <property type="entry name" value="P-loop_NTPase"/>
</dbReference>
<evidence type="ECO:0000256" key="2">
    <source>
        <dbReference type="ARBA" id="ARBA00022741"/>
    </source>
</evidence>
<accession>A0AB38XLH3</accession>
<dbReference type="SMART" id="SM00382">
    <property type="entry name" value="AAA"/>
    <property type="match status" value="1"/>
</dbReference>
<dbReference type="SUPFAM" id="SSF52540">
    <property type="entry name" value="P-loop containing nucleoside triphosphate hydrolases"/>
    <property type="match status" value="1"/>
</dbReference>
<dbReference type="EMBL" id="CP116394">
    <property type="protein sequence ID" value="WCE45195.1"/>
    <property type="molecule type" value="Genomic_DNA"/>
</dbReference>
<evidence type="ECO:0000256" key="5">
    <source>
        <dbReference type="ARBA" id="ARBA00023136"/>
    </source>
</evidence>
<protein>
    <submittedName>
        <fullName evidence="7">ABC transporter ATP-binding protein</fullName>
    </submittedName>
</protein>
<dbReference type="PANTHER" id="PTHR43875">
    <property type="entry name" value="MALTODEXTRIN IMPORT ATP-BINDING PROTEIN MSMX"/>
    <property type="match status" value="1"/>
</dbReference>
<dbReference type="GO" id="GO:0016887">
    <property type="term" value="F:ATP hydrolysis activity"/>
    <property type="evidence" value="ECO:0007669"/>
    <property type="project" value="InterPro"/>
</dbReference>
<dbReference type="Gene3D" id="3.40.50.300">
    <property type="entry name" value="P-loop containing nucleotide triphosphate hydrolases"/>
    <property type="match status" value="1"/>
</dbReference>
<dbReference type="GO" id="GO:0005524">
    <property type="term" value="F:ATP binding"/>
    <property type="evidence" value="ECO:0007669"/>
    <property type="project" value="UniProtKB-KW"/>
</dbReference>
<evidence type="ECO:0000256" key="1">
    <source>
        <dbReference type="ARBA" id="ARBA00022475"/>
    </source>
</evidence>
<dbReference type="Proteomes" id="UP001211044">
    <property type="component" value="Chromosome"/>
</dbReference>
<evidence type="ECO:0000256" key="3">
    <source>
        <dbReference type="ARBA" id="ARBA00022840"/>
    </source>
</evidence>
<gene>
    <name evidence="7" type="ORF">PIG85_05820</name>
</gene>